<evidence type="ECO:0000256" key="6">
    <source>
        <dbReference type="ARBA" id="ARBA00012102"/>
    </source>
</evidence>
<comment type="catalytic activity">
    <reaction evidence="1 16">
        <text>(R)-pantothenate + ATP = (R)-4'-phosphopantothenate + ADP + H(+)</text>
        <dbReference type="Rhea" id="RHEA:16373"/>
        <dbReference type="ChEBI" id="CHEBI:10986"/>
        <dbReference type="ChEBI" id="CHEBI:15378"/>
        <dbReference type="ChEBI" id="CHEBI:29032"/>
        <dbReference type="ChEBI" id="CHEBI:30616"/>
        <dbReference type="ChEBI" id="CHEBI:456216"/>
        <dbReference type="EC" id="2.7.1.33"/>
    </reaction>
</comment>
<evidence type="ECO:0000256" key="13">
    <source>
        <dbReference type="ARBA" id="ARBA00022993"/>
    </source>
</evidence>
<dbReference type="RefSeq" id="WP_151430003.1">
    <property type="nucleotide sequence ID" value="NZ_JANJZI010000006.1"/>
</dbReference>
<dbReference type="EC" id="2.7.1.33" evidence="6 16"/>
<dbReference type="UniPathway" id="UPA00241">
    <property type="reaction ID" value="UER00352"/>
</dbReference>
<keyword evidence="12 16" id="KW-0630">Potassium</keyword>
<dbReference type="Proteomes" id="UP000479639">
    <property type="component" value="Unassembled WGS sequence"/>
</dbReference>
<dbReference type="CDD" id="cd24015">
    <property type="entry name" value="ASKHA_NBD_PanK-III"/>
    <property type="match status" value="1"/>
</dbReference>
<gene>
    <name evidence="16" type="primary">coaX</name>
    <name evidence="17" type="ORF">F8D48_03650</name>
</gene>
<dbReference type="PANTHER" id="PTHR34265">
    <property type="entry name" value="TYPE III PANTOTHENATE KINASE"/>
    <property type="match status" value="1"/>
</dbReference>
<dbReference type="GO" id="GO:0005524">
    <property type="term" value="F:ATP binding"/>
    <property type="evidence" value="ECO:0007669"/>
    <property type="project" value="UniProtKB-UniRule"/>
</dbReference>
<dbReference type="SUPFAM" id="SSF53067">
    <property type="entry name" value="Actin-like ATPase domain"/>
    <property type="match status" value="2"/>
</dbReference>
<feature type="binding site" evidence="16">
    <location>
        <begin position="6"/>
        <end position="13"/>
    </location>
    <ligand>
        <name>ATP</name>
        <dbReference type="ChEBI" id="CHEBI:30616"/>
    </ligand>
</feature>
<dbReference type="PANTHER" id="PTHR34265:SF1">
    <property type="entry name" value="TYPE III PANTOTHENATE KINASE"/>
    <property type="match status" value="1"/>
</dbReference>
<dbReference type="HAMAP" id="MF_01274">
    <property type="entry name" value="Pantothen_kinase_3"/>
    <property type="match status" value="1"/>
</dbReference>
<dbReference type="InterPro" id="IPR043129">
    <property type="entry name" value="ATPase_NBD"/>
</dbReference>
<evidence type="ECO:0000256" key="11">
    <source>
        <dbReference type="ARBA" id="ARBA00022840"/>
    </source>
</evidence>
<reference evidence="17 18" key="1">
    <citation type="submission" date="2019-09" db="EMBL/GenBank/DDBJ databases">
        <title>Whole genome shotgun sequencing (WGS) of Ellagibacter isourolithinifaciens DSM 104140(T) and Adlercreutzia muris DSM 29508(T).</title>
        <authorList>
            <person name="Stoll D.A."/>
            <person name="Danylec N."/>
            <person name="Huch M."/>
        </authorList>
    </citation>
    <scope>NUCLEOTIDE SEQUENCE [LARGE SCALE GENOMIC DNA]</scope>
    <source>
        <strain evidence="17 18">DSM 29508</strain>
    </source>
</reference>
<evidence type="ECO:0000256" key="1">
    <source>
        <dbReference type="ARBA" id="ARBA00001206"/>
    </source>
</evidence>
<keyword evidence="9 16" id="KW-0547">Nucleotide-binding</keyword>
<accession>A0A7C8BT31</accession>
<comment type="similarity">
    <text evidence="14 16">Belongs to the type III pantothenate kinase family.</text>
</comment>
<name>A0A7C8BT31_9ACTN</name>
<dbReference type="GO" id="GO:0004594">
    <property type="term" value="F:pantothenate kinase activity"/>
    <property type="evidence" value="ECO:0007669"/>
    <property type="project" value="UniProtKB-UniRule"/>
</dbReference>
<keyword evidence="8 16" id="KW-0808">Transferase</keyword>
<evidence type="ECO:0000256" key="9">
    <source>
        <dbReference type="ARBA" id="ARBA00022741"/>
    </source>
</evidence>
<evidence type="ECO:0000256" key="8">
    <source>
        <dbReference type="ARBA" id="ARBA00022679"/>
    </source>
</evidence>
<dbReference type="NCBIfam" id="TIGR00671">
    <property type="entry name" value="baf"/>
    <property type="match status" value="1"/>
</dbReference>
<protein>
    <recommendedName>
        <fullName evidence="15 16">Type III pantothenate kinase</fullName>
        <ecNumber evidence="6 16">2.7.1.33</ecNumber>
    </recommendedName>
    <alternativeName>
        <fullName evidence="16">PanK-III</fullName>
    </alternativeName>
    <alternativeName>
        <fullName evidence="16">Pantothenic acid kinase</fullName>
    </alternativeName>
</protein>
<proteinExistence type="inferred from homology"/>
<dbReference type="InterPro" id="IPR004619">
    <property type="entry name" value="Type_III_PanK"/>
</dbReference>
<evidence type="ECO:0000256" key="4">
    <source>
        <dbReference type="ARBA" id="ARBA00005225"/>
    </source>
</evidence>
<comment type="function">
    <text evidence="16">Catalyzes the phosphorylation of pantothenate (Pan), the first step in CoA biosynthesis.</text>
</comment>
<dbReference type="AlphaFoldDB" id="A0A7C8BT31"/>
<feature type="active site" description="Proton acceptor" evidence="16">
    <location>
        <position position="110"/>
    </location>
</feature>
<evidence type="ECO:0000256" key="3">
    <source>
        <dbReference type="ARBA" id="ARBA00004496"/>
    </source>
</evidence>
<feature type="binding site" evidence="16">
    <location>
        <position position="130"/>
    </location>
    <ligand>
        <name>K(+)</name>
        <dbReference type="ChEBI" id="CHEBI:29103"/>
    </ligand>
</feature>
<evidence type="ECO:0000256" key="7">
    <source>
        <dbReference type="ARBA" id="ARBA00022490"/>
    </source>
</evidence>
<organism evidence="17 18">
    <name type="scientific">Adlercreutzia muris</name>
    <dbReference type="NCBI Taxonomy" id="1796610"/>
    <lineage>
        <taxon>Bacteria</taxon>
        <taxon>Bacillati</taxon>
        <taxon>Actinomycetota</taxon>
        <taxon>Coriobacteriia</taxon>
        <taxon>Eggerthellales</taxon>
        <taxon>Eggerthellaceae</taxon>
        <taxon>Adlercreutzia</taxon>
    </lineage>
</organism>
<keyword evidence="16" id="KW-0479">Metal-binding</keyword>
<comment type="caution">
    <text evidence="17">The sequence shown here is derived from an EMBL/GenBank/DDBJ whole genome shotgun (WGS) entry which is preliminary data.</text>
</comment>
<feature type="binding site" evidence="16">
    <location>
        <position position="101"/>
    </location>
    <ligand>
        <name>substrate</name>
    </ligand>
</feature>
<evidence type="ECO:0000256" key="5">
    <source>
        <dbReference type="ARBA" id="ARBA00011738"/>
    </source>
</evidence>
<evidence type="ECO:0000256" key="10">
    <source>
        <dbReference type="ARBA" id="ARBA00022777"/>
    </source>
</evidence>
<evidence type="ECO:0000256" key="16">
    <source>
        <dbReference type="HAMAP-Rule" id="MF_01274"/>
    </source>
</evidence>
<feature type="binding site" evidence="16">
    <location>
        <position position="133"/>
    </location>
    <ligand>
        <name>ATP</name>
        <dbReference type="ChEBI" id="CHEBI:30616"/>
    </ligand>
</feature>
<keyword evidence="13 16" id="KW-0173">Coenzyme A biosynthesis</keyword>
<dbReference type="GO" id="GO:0005737">
    <property type="term" value="C:cytoplasm"/>
    <property type="evidence" value="ECO:0007669"/>
    <property type="project" value="UniProtKB-SubCell"/>
</dbReference>
<evidence type="ECO:0000256" key="15">
    <source>
        <dbReference type="ARBA" id="ARBA00040883"/>
    </source>
</evidence>
<dbReference type="NCBIfam" id="NF009855">
    <property type="entry name" value="PRK13321.1"/>
    <property type="match status" value="1"/>
</dbReference>
<evidence type="ECO:0000256" key="14">
    <source>
        <dbReference type="ARBA" id="ARBA00038036"/>
    </source>
</evidence>
<dbReference type="Gene3D" id="3.30.420.40">
    <property type="match status" value="2"/>
</dbReference>
<dbReference type="EMBL" id="WAJS01000008">
    <property type="protein sequence ID" value="KAB1650868.1"/>
    <property type="molecule type" value="Genomic_DNA"/>
</dbReference>
<comment type="subunit">
    <text evidence="5 16">Homodimer.</text>
</comment>
<comment type="cofactor">
    <cofactor evidence="16">
        <name>NH4(+)</name>
        <dbReference type="ChEBI" id="CHEBI:28938"/>
    </cofactor>
    <cofactor evidence="16">
        <name>K(+)</name>
        <dbReference type="ChEBI" id="CHEBI:29103"/>
    </cofactor>
    <text evidence="16">A monovalent cation. Ammonium or potassium.</text>
</comment>
<evidence type="ECO:0000313" key="18">
    <source>
        <dbReference type="Proteomes" id="UP000479639"/>
    </source>
</evidence>
<dbReference type="GO" id="GO:0015937">
    <property type="term" value="P:coenzyme A biosynthetic process"/>
    <property type="evidence" value="ECO:0007669"/>
    <property type="project" value="UniProtKB-UniRule"/>
</dbReference>
<keyword evidence="10 16" id="KW-0418">Kinase</keyword>
<sequence length="255" mass="26285">MLLAIDIGNTHTVIGAYDGERLAAMWRVATDRSVTADQLRATLSSLFALDDLALTEVRASAVASVVPQLSRAWIQAIADATGTAPLVCSAETAAGLFEADYPRPHEIGADRVADAVAARSLYGAPVVVVDFGTATNIEVIDGEGRFRGGVIAPGVQTSANALFACGAQLPDIALVVPPAPIGTSTVEAIQAGIMLGEADRVDGLVRRIFAQMGYEAPVIATGGLAPVVAPHSATISAVNPELTLHGLRLIAERAQ</sequence>
<feature type="binding site" evidence="16">
    <location>
        <position position="185"/>
    </location>
    <ligand>
        <name>substrate</name>
    </ligand>
</feature>
<comment type="subcellular location">
    <subcellularLocation>
        <location evidence="3 16">Cytoplasm</location>
    </subcellularLocation>
</comment>
<comment type="pathway">
    <text evidence="4 16">Cofactor biosynthesis; coenzyme A biosynthesis; CoA from (R)-pantothenate: step 1/5.</text>
</comment>
<dbReference type="Pfam" id="PF03309">
    <property type="entry name" value="Pan_kinase"/>
    <property type="match status" value="1"/>
</dbReference>
<feature type="binding site" evidence="16">
    <location>
        <begin position="108"/>
        <end position="111"/>
    </location>
    <ligand>
        <name>substrate</name>
    </ligand>
</feature>
<dbReference type="GO" id="GO:0046872">
    <property type="term" value="F:metal ion binding"/>
    <property type="evidence" value="ECO:0007669"/>
    <property type="project" value="UniProtKB-KW"/>
</dbReference>
<evidence type="ECO:0000313" key="17">
    <source>
        <dbReference type="EMBL" id="KAB1650868.1"/>
    </source>
</evidence>
<evidence type="ECO:0000256" key="2">
    <source>
        <dbReference type="ARBA" id="ARBA00001958"/>
    </source>
</evidence>
<keyword evidence="7 16" id="KW-0963">Cytoplasm</keyword>
<evidence type="ECO:0000256" key="12">
    <source>
        <dbReference type="ARBA" id="ARBA00022958"/>
    </source>
</evidence>
<keyword evidence="18" id="KW-1185">Reference proteome</keyword>
<keyword evidence="11 16" id="KW-0067">ATP-binding</keyword>
<comment type="cofactor">
    <cofactor evidence="2">
        <name>K(+)</name>
        <dbReference type="ChEBI" id="CHEBI:29103"/>
    </cofactor>
</comment>